<name>A0A8J3ZKC6_9ACTN</name>
<dbReference type="InterPro" id="IPR006764">
    <property type="entry name" value="SAM_dep_MeTrfase_SAV2177_type"/>
</dbReference>
<gene>
    <name evidence="1" type="ORF">Voc01_003760</name>
</gene>
<organism evidence="1 2">
    <name type="scientific">Virgisporangium ochraceum</name>
    <dbReference type="NCBI Taxonomy" id="65505"/>
    <lineage>
        <taxon>Bacteria</taxon>
        <taxon>Bacillati</taxon>
        <taxon>Actinomycetota</taxon>
        <taxon>Actinomycetes</taxon>
        <taxon>Micromonosporales</taxon>
        <taxon>Micromonosporaceae</taxon>
        <taxon>Virgisporangium</taxon>
    </lineage>
</organism>
<evidence type="ECO:0000313" key="1">
    <source>
        <dbReference type="EMBL" id="GIJ65459.1"/>
    </source>
</evidence>
<dbReference type="RefSeq" id="WP_239159870.1">
    <property type="nucleotide sequence ID" value="NZ_BOPH01000005.1"/>
</dbReference>
<accession>A0A8J3ZKC6</accession>
<reference evidence="1" key="1">
    <citation type="submission" date="2021-01" db="EMBL/GenBank/DDBJ databases">
        <title>Whole genome shotgun sequence of Virgisporangium ochraceum NBRC 16418.</title>
        <authorList>
            <person name="Komaki H."/>
            <person name="Tamura T."/>
        </authorList>
    </citation>
    <scope>NUCLEOTIDE SEQUENCE</scope>
    <source>
        <strain evidence="1">NBRC 16418</strain>
    </source>
</reference>
<dbReference type="EMBL" id="BOPH01000005">
    <property type="protein sequence ID" value="GIJ65459.1"/>
    <property type="molecule type" value="Genomic_DNA"/>
</dbReference>
<dbReference type="InterPro" id="IPR029063">
    <property type="entry name" value="SAM-dependent_MTases_sf"/>
</dbReference>
<dbReference type="Pfam" id="PF04672">
    <property type="entry name" value="Methyltransf_19"/>
    <property type="match status" value="1"/>
</dbReference>
<dbReference type="AlphaFoldDB" id="A0A8J3ZKC6"/>
<protein>
    <submittedName>
        <fullName evidence="1">Uncharacterized protein</fullName>
    </submittedName>
</protein>
<dbReference type="Proteomes" id="UP000635606">
    <property type="component" value="Unassembled WGS sequence"/>
</dbReference>
<keyword evidence="2" id="KW-1185">Reference proteome</keyword>
<dbReference type="Gene3D" id="3.40.50.150">
    <property type="entry name" value="Vaccinia Virus protein VP39"/>
    <property type="match status" value="1"/>
</dbReference>
<evidence type="ECO:0000313" key="2">
    <source>
        <dbReference type="Proteomes" id="UP000635606"/>
    </source>
</evidence>
<comment type="caution">
    <text evidence="1">The sequence shown here is derived from an EMBL/GenBank/DDBJ whole genome shotgun (WGS) entry which is preliminary data.</text>
</comment>
<proteinExistence type="predicted"/>
<sequence length="55" mass="5641">MCGLPVTAPSPGALLAVFFRGLDLLDPGVVAVTGWRPDGNDTSSVPEYAGVARRA</sequence>